<organism evidence="1 2">
    <name type="scientific">Gemmatimonas phototrophica</name>
    <dbReference type="NCBI Taxonomy" id="1379270"/>
    <lineage>
        <taxon>Bacteria</taxon>
        <taxon>Pseudomonadati</taxon>
        <taxon>Gemmatimonadota</taxon>
        <taxon>Gemmatimonadia</taxon>
        <taxon>Gemmatimonadales</taxon>
        <taxon>Gemmatimonadaceae</taxon>
        <taxon>Gemmatimonas</taxon>
    </lineage>
</organism>
<accession>A0A143BNF8</accession>
<dbReference type="RefSeq" id="WP_026848151.1">
    <property type="nucleotide sequence ID" value="NZ_CP011454.1"/>
</dbReference>
<sequence length="152" mass="16261">MSTSPDSRVVLDQLLATNGLTSETRLYREALFSALHPTETPGLFRLAANASPAESVIDVYGAGHLVQAESTGAGLAFAESARPNWQETMELRTLRLDTSHGALPDPHVEVEVQLGDLLAQGALVYPVESVTVEKAWYCTMPAGDVLVRLVGS</sequence>
<reference evidence="1 2" key="2">
    <citation type="journal article" date="2016" name="Environ. Microbiol. Rep.">
        <title>Metagenomic evidence for the presence of phototrophic Gemmatimonadetes bacteria in diverse environments.</title>
        <authorList>
            <person name="Zeng Y."/>
            <person name="Baumbach J."/>
            <person name="Barbosa E.G."/>
            <person name="Azevedo V."/>
            <person name="Zhang C."/>
            <person name="Koblizek M."/>
        </authorList>
    </citation>
    <scope>NUCLEOTIDE SEQUENCE [LARGE SCALE GENOMIC DNA]</scope>
    <source>
        <strain evidence="1 2">AP64</strain>
    </source>
</reference>
<gene>
    <name evidence="1" type="ORF">GEMMAAP_17640</name>
</gene>
<dbReference type="KEGG" id="gph:GEMMAAP_17640"/>
<dbReference type="EMBL" id="CP011454">
    <property type="protein sequence ID" value="AMW06115.1"/>
    <property type="molecule type" value="Genomic_DNA"/>
</dbReference>
<reference evidence="1 2" key="1">
    <citation type="journal article" date="2014" name="Proc. Natl. Acad. Sci. U.S.A.">
        <title>Functional type 2 photosynthetic reaction centers found in the rare bacterial phylum Gemmatimonadetes.</title>
        <authorList>
            <person name="Zeng Y."/>
            <person name="Feng F."/>
            <person name="Medova H."/>
            <person name="Dean J."/>
            <person name="Koblizek M."/>
        </authorList>
    </citation>
    <scope>NUCLEOTIDE SEQUENCE [LARGE SCALE GENOMIC DNA]</scope>
    <source>
        <strain evidence="1 2">AP64</strain>
    </source>
</reference>
<name>A0A143BNF8_9BACT</name>
<evidence type="ECO:0000313" key="2">
    <source>
        <dbReference type="Proteomes" id="UP000076404"/>
    </source>
</evidence>
<dbReference type="AlphaFoldDB" id="A0A143BNF8"/>
<dbReference type="Proteomes" id="UP000076404">
    <property type="component" value="Chromosome"/>
</dbReference>
<protein>
    <submittedName>
        <fullName evidence="1">Uncharacterized protein</fullName>
    </submittedName>
</protein>
<keyword evidence="2" id="KW-1185">Reference proteome</keyword>
<proteinExistence type="predicted"/>
<evidence type="ECO:0000313" key="1">
    <source>
        <dbReference type="EMBL" id="AMW06115.1"/>
    </source>
</evidence>